<dbReference type="Gene3D" id="2.120.10.30">
    <property type="entry name" value="TolB, C-terminal domain"/>
    <property type="match status" value="1"/>
</dbReference>
<dbReference type="PANTHER" id="PTHR47797:SF5">
    <property type="entry name" value="CELLOBIOSE DEHYDROGENASE CYTOCHROME DOMAIN-CONTAINING PROTEIN"/>
    <property type="match status" value="1"/>
</dbReference>
<dbReference type="AlphaFoldDB" id="A0A9W8MXM9"/>
<dbReference type="CDD" id="cd09630">
    <property type="entry name" value="CDH_like_cytochrome"/>
    <property type="match status" value="1"/>
</dbReference>
<evidence type="ECO:0000256" key="1">
    <source>
        <dbReference type="SAM" id="SignalP"/>
    </source>
</evidence>
<dbReference type="InterPro" id="IPR011042">
    <property type="entry name" value="6-blade_b-propeller_TolB-like"/>
</dbReference>
<dbReference type="PANTHER" id="PTHR47797">
    <property type="entry name" value="DEHYDROGENASE, PUTATIVE (AFU_ORTHOLOGUE AFUA_8G05805)-RELATED"/>
    <property type="match status" value="1"/>
</dbReference>
<dbReference type="SUPFAM" id="SSF49344">
    <property type="entry name" value="CBD9-like"/>
    <property type="match status" value="1"/>
</dbReference>
<accession>A0A9W8MXM9</accession>
<keyword evidence="1" id="KW-0732">Signal</keyword>
<feature type="chain" id="PRO_5040885037" description="DOMON domain-containing protein" evidence="1">
    <location>
        <begin position="34"/>
        <end position="681"/>
    </location>
</feature>
<dbReference type="InterPro" id="IPR005018">
    <property type="entry name" value="DOMON_domain"/>
</dbReference>
<sequence>MHRCQWGLTPFTGMFTVILWGLLSAFSALYVNAQDSTQWCDSVTDICFSRHYLEDLDTTFGYLFPPLPSDGQPPSDEFIGIFIAPASTGWIGNSLGGGMRSNPLVIGWVNESTAVVSVRFGSQYQAPTPLSGPVLTVLGTSGVNETHQRIVYRCQNCTVWTGGSNGITLSGESMFGYAVHATIKPNSASDPNSSLLQHTAAGEHNLDVANANTGQYAAYLEQLLSAGPISPAPPSTTTTAPIPTRTGELCPGAPAPTYSMVAAAGWRVTPVLGRLSSPRGITMDGRGNLLVLQRGVGVTAHEVDEFGCVTNSETIVADRSLNHAIEINPAGDKIYASSSDAAWSWDYDPAARTATNRTTLITGMHNDGHTTRTLLVSKKNPDYIMASVGSDGNIDLASFDPASGRAQIRVFDMRTIGAGGVAYNTSGQVMGYGLRNDVGMAEDGAGIVHSIENSMDNAYRTVNDQRQDVHTDNPAEKVYRLGDPTNPTNLFGGYPYCYTVWEAEDFTDRSFAPGDWFVQESNDTLTDEWCNSNAVRPTVLLPPHTAPLDMKFGVGDDTNLYVTLHGSWNRSPPQGYKVVVVPGQYSSTGEWSPSAGLAETKTISNDLLRNVDETQCQRGCFRPVGLVWHPTGESLYVTSDTSGEVFLLKRGSGVSRSRPCLPSILSALILAMVLSAGSPYW</sequence>
<feature type="signal peptide" evidence="1">
    <location>
        <begin position="1"/>
        <end position="33"/>
    </location>
</feature>
<feature type="domain" description="DOMON" evidence="2">
    <location>
        <begin position="90"/>
        <end position="180"/>
    </location>
</feature>
<proteinExistence type="predicted"/>
<dbReference type="InterPro" id="IPR015920">
    <property type="entry name" value="Cellobiose_DH-like_cyt"/>
</dbReference>
<comment type="caution">
    <text evidence="3">The sequence shown here is derived from an EMBL/GenBank/DDBJ whole genome shotgun (WGS) entry which is preliminary data.</text>
</comment>
<organism evidence="3 4">
    <name type="scientific">Agrocybe chaxingu</name>
    <dbReference type="NCBI Taxonomy" id="84603"/>
    <lineage>
        <taxon>Eukaryota</taxon>
        <taxon>Fungi</taxon>
        <taxon>Dikarya</taxon>
        <taxon>Basidiomycota</taxon>
        <taxon>Agaricomycotina</taxon>
        <taxon>Agaricomycetes</taxon>
        <taxon>Agaricomycetidae</taxon>
        <taxon>Agaricales</taxon>
        <taxon>Agaricineae</taxon>
        <taxon>Strophariaceae</taxon>
        <taxon>Agrocybe</taxon>
    </lineage>
</organism>
<dbReference type="Pfam" id="PF22807">
    <property type="entry name" value="TrAA12"/>
    <property type="match status" value="1"/>
</dbReference>
<dbReference type="Gene3D" id="2.60.40.1210">
    <property type="entry name" value="Cellobiose dehydrogenase, cytochrome domain"/>
    <property type="match status" value="1"/>
</dbReference>
<name>A0A9W8MXM9_9AGAR</name>
<dbReference type="InterPro" id="IPR011041">
    <property type="entry name" value="Quinoprot_gluc/sorb_DH_b-prop"/>
</dbReference>
<gene>
    <name evidence="3" type="ORF">NLJ89_g4912</name>
</gene>
<reference evidence="3" key="1">
    <citation type="submission" date="2022-07" db="EMBL/GenBank/DDBJ databases">
        <title>Genome Sequence of Agrocybe chaxingu.</title>
        <authorList>
            <person name="Buettner E."/>
        </authorList>
    </citation>
    <scope>NUCLEOTIDE SEQUENCE</scope>
    <source>
        <strain evidence="3">MP-N11</strain>
    </source>
</reference>
<keyword evidence="4" id="KW-1185">Reference proteome</keyword>
<evidence type="ECO:0000313" key="3">
    <source>
        <dbReference type="EMBL" id="KAJ3510008.1"/>
    </source>
</evidence>
<dbReference type="Pfam" id="PF16010">
    <property type="entry name" value="CDH-cyt"/>
    <property type="match status" value="1"/>
</dbReference>
<dbReference type="EMBL" id="JANKHO010000431">
    <property type="protein sequence ID" value="KAJ3510008.1"/>
    <property type="molecule type" value="Genomic_DNA"/>
</dbReference>
<evidence type="ECO:0000259" key="2">
    <source>
        <dbReference type="SMART" id="SM00664"/>
    </source>
</evidence>
<dbReference type="InterPro" id="IPR054539">
    <property type="entry name" value="Beta-prop_PDH"/>
</dbReference>
<dbReference type="Proteomes" id="UP001148786">
    <property type="component" value="Unassembled WGS sequence"/>
</dbReference>
<dbReference type="SMART" id="SM00664">
    <property type="entry name" value="DoH"/>
    <property type="match status" value="1"/>
</dbReference>
<dbReference type="SUPFAM" id="SSF50952">
    <property type="entry name" value="Soluble quinoprotein glucose dehydrogenase"/>
    <property type="match status" value="1"/>
</dbReference>
<protein>
    <recommendedName>
        <fullName evidence="2">DOMON domain-containing protein</fullName>
    </recommendedName>
</protein>
<evidence type="ECO:0000313" key="4">
    <source>
        <dbReference type="Proteomes" id="UP001148786"/>
    </source>
</evidence>
<dbReference type="OrthoDB" id="507128at2759"/>